<dbReference type="Proteomes" id="UP000623608">
    <property type="component" value="Unassembled WGS sequence"/>
</dbReference>
<keyword evidence="2" id="KW-1133">Transmembrane helix</keyword>
<evidence type="ECO:0000256" key="2">
    <source>
        <dbReference type="SAM" id="Phobius"/>
    </source>
</evidence>
<accession>A0A919NF52</accession>
<evidence type="ECO:0000256" key="1">
    <source>
        <dbReference type="SAM" id="MobiDB-lite"/>
    </source>
</evidence>
<dbReference type="EMBL" id="BOMY01000001">
    <property type="protein sequence ID" value="GIF17461.1"/>
    <property type="molecule type" value="Genomic_DNA"/>
</dbReference>
<sequence length="256" mass="27442">MIDTYSVRNPDQKPQNRSRPMSVFRAANNINRPPGPNAGPRDPYPINRQREEEEVPDGPTVRIDDRPSRFRDRIAWLGMLIAVFALITSSIAALSAWQAMKVARMVAVARAPVSHAEQESRTTGFAVSYAQEPLRVQVGCAAVLFVDLDEPRANADEKVSDLRYDSRCGTDVPRLTLGPGAVAGAQVKDLDLDAAGCARAIRNSPIGPGGSVEVRKGAVLCVLTAAQPAAMTLLEVTEVGRTGTAGLRATSWKVAG</sequence>
<evidence type="ECO:0000313" key="4">
    <source>
        <dbReference type="Proteomes" id="UP000623608"/>
    </source>
</evidence>
<feature type="compositionally biased region" description="Polar residues" evidence="1">
    <location>
        <begin position="1"/>
        <end position="19"/>
    </location>
</feature>
<keyword evidence="2" id="KW-0472">Membrane</keyword>
<organism evidence="3 4">
    <name type="scientific">Paractinoplanes tereljensis</name>
    <dbReference type="NCBI Taxonomy" id="571912"/>
    <lineage>
        <taxon>Bacteria</taxon>
        <taxon>Bacillati</taxon>
        <taxon>Actinomycetota</taxon>
        <taxon>Actinomycetes</taxon>
        <taxon>Micromonosporales</taxon>
        <taxon>Micromonosporaceae</taxon>
        <taxon>Paractinoplanes</taxon>
    </lineage>
</organism>
<reference evidence="3" key="1">
    <citation type="submission" date="2021-01" db="EMBL/GenBank/DDBJ databases">
        <title>Whole genome shotgun sequence of Actinoplanes tereljensis NBRC 105297.</title>
        <authorList>
            <person name="Komaki H."/>
            <person name="Tamura T."/>
        </authorList>
    </citation>
    <scope>NUCLEOTIDE SEQUENCE</scope>
    <source>
        <strain evidence="3">NBRC 105297</strain>
    </source>
</reference>
<gene>
    <name evidence="3" type="ORF">Ate02nite_01910</name>
</gene>
<keyword evidence="4" id="KW-1185">Reference proteome</keyword>
<evidence type="ECO:0000313" key="3">
    <source>
        <dbReference type="EMBL" id="GIF17461.1"/>
    </source>
</evidence>
<dbReference type="AlphaFoldDB" id="A0A919NF52"/>
<keyword evidence="2" id="KW-0812">Transmembrane</keyword>
<protein>
    <submittedName>
        <fullName evidence="3">Uncharacterized protein</fullName>
    </submittedName>
</protein>
<feature type="region of interest" description="Disordered" evidence="1">
    <location>
        <begin position="1"/>
        <end position="64"/>
    </location>
</feature>
<name>A0A919NF52_9ACTN</name>
<proteinExistence type="predicted"/>
<feature type="transmembrane region" description="Helical" evidence="2">
    <location>
        <begin position="74"/>
        <end position="97"/>
    </location>
</feature>
<comment type="caution">
    <text evidence="3">The sequence shown here is derived from an EMBL/GenBank/DDBJ whole genome shotgun (WGS) entry which is preliminary data.</text>
</comment>